<feature type="compositionally biased region" description="Basic and acidic residues" evidence="1">
    <location>
        <begin position="437"/>
        <end position="448"/>
    </location>
</feature>
<sequence length="563" mass="60953">MVTRKSRILGPDGEPIVVSELAKEVATPTVAGVRRTHEDRVAADLTPERLGTILRDAAKGFGRAYLTLAEEMEERYLHYASQLQTRRLAIRSVDFTIESEGVPARIVDAVNSLIEDDGFEDARDHLPDGIAKGFAVSEMMWEYERGALRPVAYVDRDPRFFRFDDLTLRTLRLEVDGSVDGEPLPAAKFLRHMPRTRLGLPLRRGMARPAAWGYLIHQFTAQDWAAFSEVYGMPLRVGKYNIAASPEDKRTLLRAVASIANDAAAIIPAGMEIEFHEVNGANGAAVFSGLLDYVDRQISKLVLGQTMTSDDGSSLGQAKVHNEVRLDILRADCRQLAATFNRDLIRPFVDLNFGPQEVYPLLELPVPDPEDVKALAESLGILVPLGFKVAQGEIREKLGLSDPSDDDELLAAPAPSAPPAPAGTSADEAESTPAKADPAKEKPEEKPTTRSAQDQNQRQAALAAIVSDHKRSCSCAACTALLSAEASQPDAMAEVDALFAGAMDDWQAVADPLLAPLAAIIREAGSLEEALTMLETRLPDAAKLAERLGPLTAIARGIGDLAD</sequence>
<keyword evidence="3" id="KW-1185">Reference proteome</keyword>
<evidence type="ECO:0000313" key="2">
    <source>
        <dbReference type="EMBL" id="NBN76801.1"/>
    </source>
</evidence>
<dbReference type="Pfam" id="PF06074">
    <property type="entry name" value="Portal_Mu"/>
    <property type="match status" value="1"/>
</dbReference>
<evidence type="ECO:0000256" key="1">
    <source>
        <dbReference type="SAM" id="MobiDB-lite"/>
    </source>
</evidence>
<comment type="caution">
    <text evidence="2">The sequence shown here is derived from an EMBL/GenBank/DDBJ whole genome shotgun (WGS) entry which is preliminary data.</text>
</comment>
<accession>A0A7X5J7U5</accession>
<dbReference type="EMBL" id="JAABLQ010000001">
    <property type="protein sequence ID" value="NBN76801.1"/>
    <property type="molecule type" value="Genomic_DNA"/>
</dbReference>
<evidence type="ECO:0000313" key="3">
    <source>
        <dbReference type="Proteomes" id="UP000586722"/>
    </source>
</evidence>
<dbReference type="Proteomes" id="UP000586722">
    <property type="component" value="Unassembled WGS sequence"/>
</dbReference>
<name>A0A7X5J7U5_9HYPH</name>
<gene>
    <name evidence="2" type="ORF">GWI72_00800</name>
</gene>
<feature type="region of interest" description="Disordered" evidence="1">
    <location>
        <begin position="398"/>
        <end position="462"/>
    </location>
</feature>
<reference evidence="3" key="1">
    <citation type="submission" date="2020-01" db="EMBL/GenBank/DDBJ databases">
        <authorList>
            <person name="Fang Y."/>
            <person name="Sun R."/>
            <person name="Nie L."/>
            <person name="He J."/>
            <person name="Hao L."/>
            <person name="Wang L."/>
            <person name="Su S."/>
            <person name="Lv E."/>
            <person name="Zhang Z."/>
            <person name="Xie R."/>
            <person name="Liu H."/>
        </authorList>
    </citation>
    <scope>NUCLEOTIDE SEQUENCE [LARGE SCALE GENOMIC DNA]</scope>
    <source>
        <strain evidence="3">XCT-53</strain>
    </source>
</reference>
<proteinExistence type="predicted"/>
<organism evidence="2 3">
    <name type="scientific">Pannonibacter tanglangensis</name>
    <dbReference type="NCBI Taxonomy" id="2750084"/>
    <lineage>
        <taxon>Bacteria</taxon>
        <taxon>Pseudomonadati</taxon>
        <taxon>Pseudomonadota</taxon>
        <taxon>Alphaproteobacteria</taxon>
        <taxon>Hyphomicrobiales</taxon>
        <taxon>Stappiaceae</taxon>
        <taxon>Pannonibacter</taxon>
    </lineage>
</organism>
<dbReference type="InterPro" id="IPR009279">
    <property type="entry name" value="Portal_Mu"/>
</dbReference>
<dbReference type="AlphaFoldDB" id="A0A7X5J7U5"/>
<dbReference type="RefSeq" id="WP_161707544.1">
    <property type="nucleotide sequence ID" value="NZ_JAABLQ010000001.1"/>
</dbReference>
<feature type="compositionally biased region" description="Polar residues" evidence="1">
    <location>
        <begin position="450"/>
        <end position="459"/>
    </location>
</feature>
<protein>
    <submittedName>
        <fullName evidence="2">DUF935 family protein</fullName>
    </submittedName>
</protein>